<accession>A0A2T0AMC4</accession>
<name>A0A2T0AMC4_9FIRM</name>
<evidence type="ECO:0000313" key="7">
    <source>
        <dbReference type="EMBL" id="PRR69898.1"/>
    </source>
</evidence>
<feature type="transmembrane region" description="Helical" evidence="6">
    <location>
        <begin position="255"/>
        <end position="275"/>
    </location>
</feature>
<dbReference type="GO" id="GO:0022857">
    <property type="term" value="F:transmembrane transporter activity"/>
    <property type="evidence" value="ECO:0007669"/>
    <property type="project" value="InterPro"/>
</dbReference>
<evidence type="ECO:0000256" key="3">
    <source>
        <dbReference type="ARBA" id="ARBA00022692"/>
    </source>
</evidence>
<keyword evidence="8" id="KW-1185">Reference proteome</keyword>
<evidence type="ECO:0000256" key="4">
    <source>
        <dbReference type="ARBA" id="ARBA00022989"/>
    </source>
</evidence>
<evidence type="ECO:0000256" key="6">
    <source>
        <dbReference type="SAM" id="Phobius"/>
    </source>
</evidence>
<feature type="transmembrane region" description="Helical" evidence="6">
    <location>
        <begin position="118"/>
        <end position="135"/>
    </location>
</feature>
<protein>
    <submittedName>
        <fullName evidence="7">Ribose transport system permease protein RbsC</fullName>
    </submittedName>
</protein>
<evidence type="ECO:0000313" key="8">
    <source>
        <dbReference type="Proteomes" id="UP000238415"/>
    </source>
</evidence>
<evidence type="ECO:0000256" key="5">
    <source>
        <dbReference type="ARBA" id="ARBA00023136"/>
    </source>
</evidence>
<dbReference type="CDD" id="cd06579">
    <property type="entry name" value="TM_PBP1_transp_AraH_like"/>
    <property type="match status" value="1"/>
</dbReference>
<gene>
    <name evidence="7" type="primary">rbsC_5</name>
    <name evidence="7" type="ORF">MOHU_21540</name>
</gene>
<keyword evidence="2" id="KW-1003">Cell membrane</keyword>
<dbReference type="Pfam" id="PF02653">
    <property type="entry name" value="BPD_transp_2"/>
    <property type="match status" value="1"/>
</dbReference>
<evidence type="ECO:0000256" key="2">
    <source>
        <dbReference type="ARBA" id="ARBA00022475"/>
    </source>
</evidence>
<keyword evidence="5 6" id="KW-0472">Membrane</keyword>
<feature type="transmembrane region" description="Helical" evidence="6">
    <location>
        <begin position="64"/>
        <end position="82"/>
    </location>
</feature>
<keyword evidence="4 6" id="KW-1133">Transmembrane helix</keyword>
<sequence>MNYRHILSRYGITIVFVAMVIVASILSPYFLQLGNIINVLRQITIIAIAGFGVTFIIISGGIDLAIGSIIALTGVIAASFAHPNQFPVIVPILIGLLVGALTGLISGSIIVFGKIPPFIATLGMMISARGLALIYTEGKPITNFSKSFDFIGEGLVFNIPFMIYILLITLCVSHFILRHTKIGKYIYAIGGNEQAAIVSGINVTKTLLFVYSYGGLLSGLSGILLASRISAGHPTAAVGYELDAIASAVIGGTSLSGGIGTVWGTLIGALIIGVLNNILDLLHVSAYWQQVLKGVIIVGAILLDRIKTLNTNEDGR</sequence>
<dbReference type="Proteomes" id="UP000238415">
    <property type="component" value="Unassembled WGS sequence"/>
</dbReference>
<reference evidence="7 8" key="1">
    <citation type="submission" date="2018-03" db="EMBL/GenBank/DDBJ databases">
        <title>Genome sequence of Moorella humiferrea DSM 23265.</title>
        <authorList>
            <person name="Poehlein A."/>
            <person name="Daniel R."/>
        </authorList>
    </citation>
    <scope>NUCLEOTIDE SEQUENCE [LARGE SCALE GENOMIC DNA]</scope>
    <source>
        <strain evidence="7 8">DSM 23265</strain>
    </source>
</reference>
<proteinExistence type="predicted"/>
<dbReference type="PANTHER" id="PTHR32196:SF72">
    <property type="entry name" value="RIBOSE IMPORT PERMEASE PROTEIN RBSC"/>
    <property type="match status" value="1"/>
</dbReference>
<dbReference type="GO" id="GO:0005886">
    <property type="term" value="C:plasma membrane"/>
    <property type="evidence" value="ECO:0007669"/>
    <property type="project" value="UniProtKB-SubCell"/>
</dbReference>
<feature type="transmembrane region" description="Helical" evidence="6">
    <location>
        <begin position="12"/>
        <end position="30"/>
    </location>
</feature>
<feature type="transmembrane region" description="Helical" evidence="6">
    <location>
        <begin position="155"/>
        <end position="177"/>
    </location>
</feature>
<dbReference type="PANTHER" id="PTHR32196">
    <property type="entry name" value="ABC TRANSPORTER PERMEASE PROTEIN YPHD-RELATED-RELATED"/>
    <property type="match status" value="1"/>
</dbReference>
<organism evidence="7 8">
    <name type="scientific">Neomoorella humiferrea</name>
    <dbReference type="NCBI Taxonomy" id="676965"/>
    <lineage>
        <taxon>Bacteria</taxon>
        <taxon>Bacillati</taxon>
        <taxon>Bacillota</taxon>
        <taxon>Clostridia</taxon>
        <taxon>Neomoorellales</taxon>
        <taxon>Neomoorellaceae</taxon>
        <taxon>Neomoorella</taxon>
    </lineage>
</organism>
<comment type="caution">
    <text evidence="7">The sequence shown here is derived from an EMBL/GenBank/DDBJ whole genome shotgun (WGS) entry which is preliminary data.</text>
</comment>
<dbReference type="EMBL" id="PVXM01000050">
    <property type="protein sequence ID" value="PRR69898.1"/>
    <property type="molecule type" value="Genomic_DNA"/>
</dbReference>
<keyword evidence="3 6" id="KW-0812">Transmembrane</keyword>
<dbReference type="RefSeq" id="WP_211292933.1">
    <property type="nucleotide sequence ID" value="NZ_CP136419.1"/>
</dbReference>
<evidence type="ECO:0000256" key="1">
    <source>
        <dbReference type="ARBA" id="ARBA00004651"/>
    </source>
</evidence>
<dbReference type="AlphaFoldDB" id="A0A2T0AMC4"/>
<feature type="transmembrane region" description="Helical" evidence="6">
    <location>
        <begin position="88"/>
        <end position="111"/>
    </location>
</feature>
<dbReference type="InterPro" id="IPR001851">
    <property type="entry name" value="ABC_transp_permease"/>
</dbReference>
<comment type="subcellular location">
    <subcellularLocation>
        <location evidence="1">Cell membrane</location>
        <topology evidence="1">Multi-pass membrane protein</topology>
    </subcellularLocation>
</comment>